<reference evidence="1 2" key="1">
    <citation type="journal article" date="2020" name="Cell">
        <title>Large-Scale Comparative Analyses of Tick Genomes Elucidate Their Genetic Diversity and Vector Capacities.</title>
        <authorList>
            <consortium name="Tick Genome and Microbiome Consortium (TIGMIC)"/>
            <person name="Jia N."/>
            <person name="Wang J."/>
            <person name="Shi W."/>
            <person name="Du L."/>
            <person name="Sun Y."/>
            <person name="Zhan W."/>
            <person name="Jiang J.F."/>
            <person name="Wang Q."/>
            <person name="Zhang B."/>
            <person name="Ji P."/>
            <person name="Bell-Sakyi L."/>
            <person name="Cui X.M."/>
            <person name="Yuan T.T."/>
            <person name="Jiang B.G."/>
            <person name="Yang W.F."/>
            <person name="Lam T.T."/>
            <person name="Chang Q.C."/>
            <person name="Ding S.J."/>
            <person name="Wang X.J."/>
            <person name="Zhu J.G."/>
            <person name="Ruan X.D."/>
            <person name="Zhao L."/>
            <person name="Wei J.T."/>
            <person name="Ye R.Z."/>
            <person name="Que T.C."/>
            <person name="Du C.H."/>
            <person name="Zhou Y.H."/>
            <person name="Cheng J.X."/>
            <person name="Dai P.F."/>
            <person name="Guo W.B."/>
            <person name="Han X.H."/>
            <person name="Huang E.J."/>
            <person name="Li L.F."/>
            <person name="Wei W."/>
            <person name="Gao Y.C."/>
            <person name="Liu J.Z."/>
            <person name="Shao H.Z."/>
            <person name="Wang X."/>
            <person name="Wang C.C."/>
            <person name="Yang T.C."/>
            <person name="Huo Q.B."/>
            <person name="Li W."/>
            <person name="Chen H.Y."/>
            <person name="Chen S.E."/>
            <person name="Zhou L.G."/>
            <person name="Ni X.B."/>
            <person name="Tian J.H."/>
            <person name="Sheng Y."/>
            <person name="Liu T."/>
            <person name="Pan Y.S."/>
            <person name="Xia L.Y."/>
            <person name="Li J."/>
            <person name="Zhao F."/>
            <person name="Cao W.C."/>
        </authorList>
    </citation>
    <scope>NUCLEOTIDE SEQUENCE [LARGE SCALE GENOMIC DNA]</scope>
    <source>
        <strain evidence="1">HaeL-2018</strain>
    </source>
</reference>
<keyword evidence="2" id="KW-1185">Reference proteome</keyword>
<protein>
    <recommendedName>
        <fullName evidence="3">Tick transposon</fullName>
    </recommendedName>
</protein>
<accession>A0A9J6G974</accession>
<organism evidence="1 2">
    <name type="scientific">Haemaphysalis longicornis</name>
    <name type="common">Bush tick</name>
    <dbReference type="NCBI Taxonomy" id="44386"/>
    <lineage>
        <taxon>Eukaryota</taxon>
        <taxon>Metazoa</taxon>
        <taxon>Ecdysozoa</taxon>
        <taxon>Arthropoda</taxon>
        <taxon>Chelicerata</taxon>
        <taxon>Arachnida</taxon>
        <taxon>Acari</taxon>
        <taxon>Parasitiformes</taxon>
        <taxon>Ixodida</taxon>
        <taxon>Ixodoidea</taxon>
        <taxon>Ixodidae</taxon>
        <taxon>Haemaphysalinae</taxon>
        <taxon>Haemaphysalis</taxon>
    </lineage>
</organism>
<dbReference type="OrthoDB" id="10552717at2759"/>
<sequence>MPMLCTQLPCTSTQRNIPIRAACFAVLANSRGDSVALCSVSTLHPEVSEEVGMALDLKATPASAIMSDSQRALRNFATGRVSPLTARILKTAPHPPAHCPRLIWTRAHSSLPGNELANEVARDFCCRNGSDPASPPRAGGRVSLVLYQDITQHYRLSRTHFAGPPATCRPAATPLRRRLFSGVGCKHLPALYHHNFPARYCHKCT</sequence>
<dbReference type="EMBL" id="JABSTR010000005">
    <property type="protein sequence ID" value="KAH9372002.1"/>
    <property type="molecule type" value="Genomic_DNA"/>
</dbReference>
<dbReference type="VEuPathDB" id="VectorBase:HLOH_041983"/>
<evidence type="ECO:0000313" key="2">
    <source>
        <dbReference type="Proteomes" id="UP000821853"/>
    </source>
</evidence>
<comment type="caution">
    <text evidence="1">The sequence shown here is derived from an EMBL/GenBank/DDBJ whole genome shotgun (WGS) entry which is preliminary data.</text>
</comment>
<evidence type="ECO:0000313" key="1">
    <source>
        <dbReference type="EMBL" id="KAH9372002.1"/>
    </source>
</evidence>
<dbReference type="AlphaFoldDB" id="A0A9J6G974"/>
<name>A0A9J6G974_HAELO</name>
<gene>
    <name evidence="1" type="ORF">HPB48_022801</name>
</gene>
<dbReference type="Proteomes" id="UP000821853">
    <property type="component" value="Chromosome 3"/>
</dbReference>
<evidence type="ECO:0008006" key="3">
    <source>
        <dbReference type="Google" id="ProtNLM"/>
    </source>
</evidence>
<proteinExistence type="predicted"/>